<dbReference type="PROSITE" id="PS50888">
    <property type="entry name" value="BHLH"/>
    <property type="match status" value="1"/>
</dbReference>
<dbReference type="STRING" id="4096.A0A1U7USA9"/>
<evidence type="ECO:0000313" key="9">
    <source>
        <dbReference type="Proteomes" id="UP000189701"/>
    </source>
</evidence>
<dbReference type="PANTHER" id="PTHR45855:SF70">
    <property type="entry name" value="TRANSCRIPTION FACTOR PIF1-LIKE ISOFORM X1"/>
    <property type="match status" value="1"/>
</dbReference>
<feature type="transmembrane region" description="Helical" evidence="7">
    <location>
        <begin position="227"/>
        <end position="246"/>
    </location>
</feature>
<dbReference type="InterPro" id="IPR031066">
    <property type="entry name" value="bHLH_ALC-like_plant"/>
</dbReference>
<dbReference type="SMART" id="SM00353">
    <property type="entry name" value="HLH"/>
    <property type="match status" value="1"/>
</dbReference>
<feature type="region of interest" description="Disordered" evidence="6">
    <location>
        <begin position="1"/>
        <end position="22"/>
    </location>
</feature>
<dbReference type="PANTHER" id="PTHR45855">
    <property type="entry name" value="TRANSCRIPTION FACTOR PIF1-RELATED"/>
    <property type="match status" value="1"/>
</dbReference>
<reference evidence="9" key="1">
    <citation type="journal article" date="2013" name="Genome Biol.">
        <title>Reference genomes and transcriptomes of Nicotiana sylvestris and Nicotiana tomentosiformis.</title>
        <authorList>
            <person name="Sierro N."/>
            <person name="Battey J.N."/>
            <person name="Ouadi S."/>
            <person name="Bovet L."/>
            <person name="Goepfert S."/>
            <person name="Bakaher N."/>
            <person name="Peitsch M.C."/>
            <person name="Ivanov N.V."/>
        </authorList>
    </citation>
    <scope>NUCLEOTIDE SEQUENCE [LARGE SCALE GENOMIC DNA]</scope>
</reference>
<evidence type="ECO:0000256" key="3">
    <source>
        <dbReference type="ARBA" id="ARBA00023125"/>
    </source>
</evidence>
<dbReference type="Pfam" id="PF00010">
    <property type="entry name" value="HLH"/>
    <property type="match status" value="1"/>
</dbReference>
<dbReference type="KEGG" id="nsy:104211577"/>
<dbReference type="AlphaFoldDB" id="A0A1U7USA9"/>
<dbReference type="GO" id="GO:0005634">
    <property type="term" value="C:nucleus"/>
    <property type="evidence" value="ECO:0007669"/>
    <property type="project" value="UniProtKB-SubCell"/>
</dbReference>
<name>A0A1U7USA9_NICSY</name>
<evidence type="ECO:0000256" key="6">
    <source>
        <dbReference type="SAM" id="MobiDB-lite"/>
    </source>
</evidence>
<keyword evidence="7" id="KW-1133">Transmembrane helix</keyword>
<keyword evidence="2" id="KW-0805">Transcription regulation</keyword>
<evidence type="ECO:0000256" key="1">
    <source>
        <dbReference type="ARBA" id="ARBA00004123"/>
    </source>
</evidence>
<evidence type="ECO:0000259" key="8">
    <source>
        <dbReference type="PROSITE" id="PS50888"/>
    </source>
</evidence>
<dbReference type="Proteomes" id="UP000189701">
    <property type="component" value="Unplaced"/>
</dbReference>
<comment type="subcellular location">
    <subcellularLocation>
        <location evidence="1">Nucleus</location>
    </subcellularLocation>
</comment>
<keyword evidence="7" id="KW-0812">Transmembrane</keyword>
<reference evidence="10" key="2">
    <citation type="submission" date="2025-08" db="UniProtKB">
        <authorList>
            <consortium name="RefSeq"/>
        </authorList>
    </citation>
    <scope>IDENTIFICATION</scope>
    <source>
        <tissue evidence="10">Leaf</tissue>
    </source>
</reference>
<dbReference type="SUPFAM" id="SSF47459">
    <property type="entry name" value="HLH, helix-loop-helix DNA-binding domain"/>
    <property type="match status" value="1"/>
</dbReference>
<dbReference type="GeneID" id="104211577"/>
<proteinExistence type="predicted"/>
<dbReference type="GO" id="GO:0046983">
    <property type="term" value="F:protein dimerization activity"/>
    <property type="evidence" value="ECO:0007669"/>
    <property type="project" value="InterPro"/>
</dbReference>
<accession>A0A1U7USA9</accession>
<dbReference type="InterPro" id="IPR036638">
    <property type="entry name" value="HLH_DNA-bd_sf"/>
</dbReference>
<sequence>MEFNKENDIEKQQESQDEGREDELKMNYFHSLHNVRESNSRNTTRQWRREQVDKRIKALRELIPGCDKVDQASILDDAIKYIQALQQLHRITSMRMGLMSQEADMSQAGMMLMPQMEPTNGIMANQTVIPPFALPTSSSLSGLQMVPQFQAPFCPQFLQSTAYIMPLSPSFFTAPSPTMTQGRTIRDSSASNPGVDLLREYEEAIDYNNSNQGLFFSFPMLQINYDIIILTLPFSASMNIVFLVTFD</sequence>
<keyword evidence="4" id="KW-0804">Transcription</keyword>
<evidence type="ECO:0000256" key="7">
    <source>
        <dbReference type="SAM" id="Phobius"/>
    </source>
</evidence>
<dbReference type="Gene3D" id="4.10.280.10">
    <property type="entry name" value="Helix-loop-helix DNA-binding domain"/>
    <property type="match status" value="1"/>
</dbReference>
<evidence type="ECO:0000256" key="2">
    <source>
        <dbReference type="ARBA" id="ARBA00023015"/>
    </source>
</evidence>
<dbReference type="InterPro" id="IPR011598">
    <property type="entry name" value="bHLH_dom"/>
</dbReference>
<keyword evidence="5" id="KW-0539">Nucleus</keyword>
<evidence type="ECO:0000256" key="5">
    <source>
        <dbReference type="ARBA" id="ARBA00023242"/>
    </source>
</evidence>
<keyword evidence="7" id="KW-0472">Membrane</keyword>
<keyword evidence="9" id="KW-1185">Reference proteome</keyword>
<gene>
    <name evidence="10" type="primary">LOC104211577</name>
</gene>
<organism evidence="9 10">
    <name type="scientific">Nicotiana sylvestris</name>
    <name type="common">Wood tobacco</name>
    <name type="synonym">South American tobacco</name>
    <dbReference type="NCBI Taxonomy" id="4096"/>
    <lineage>
        <taxon>Eukaryota</taxon>
        <taxon>Viridiplantae</taxon>
        <taxon>Streptophyta</taxon>
        <taxon>Embryophyta</taxon>
        <taxon>Tracheophyta</taxon>
        <taxon>Spermatophyta</taxon>
        <taxon>Magnoliopsida</taxon>
        <taxon>eudicotyledons</taxon>
        <taxon>Gunneridae</taxon>
        <taxon>Pentapetalae</taxon>
        <taxon>asterids</taxon>
        <taxon>lamiids</taxon>
        <taxon>Solanales</taxon>
        <taxon>Solanaceae</taxon>
        <taxon>Nicotianoideae</taxon>
        <taxon>Nicotianeae</taxon>
        <taxon>Nicotiana</taxon>
    </lineage>
</organism>
<dbReference type="OrthoDB" id="690068at2759"/>
<dbReference type="RefSeq" id="XP_009758957.1">
    <property type="nucleotide sequence ID" value="XM_009760655.1"/>
</dbReference>
<dbReference type="GO" id="GO:0003677">
    <property type="term" value="F:DNA binding"/>
    <property type="evidence" value="ECO:0007669"/>
    <property type="project" value="UniProtKB-KW"/>
</dbReference>
<protein>
    <submittedName>
        <fullName evidence="10">Transcription factor PIF1-like isoform X1</fullName>
    </submittedName>
</protein>
<evidence type="ECO:0000313" key="10">
    <source>
        <dbReference type="RefSeq" id="XP_009758957.1"/>
    </source>
</evidence>
<keyword evidence="3" id="KW-0238">DNA-binding</keyword>
<feature type="domain" description="BHLH" evidence="8">
    <location>
        <begin position="36"/>
        <end position="85"/>
    </location>
</feature>
<dbReference type="CDD" id="cd11393">
    <property type="entry name" value="bHLH_AtbHLH_like"/>
    <property type="match status" value="1"/>
</dbReference>
<dbReference type="InterPro" id="IPR045239">
    <property type="entry name" value="bHLH95_bHLH"/>
</dbReference>
<evidence type="ECO:0000256" key="4">
    <source>
        <dbReference type="ARBA" id="ARBA00023163"/>
    </source>
</evidence>